<dbReference type="GO" id="GO:0042632">
    <property type="term" value="P:cholesterol homeostasis"/>
    <property type="evidence" value="ECO:0007669"/>
    <property type="project" value="TreeGrafter"/>
</dbReference>
<dbReference type="GO" id="GO:0005811">
    <property type="term" value="C:lipid droplet"/>
    <property type="evidence" value="ECO:0007669"/>
    <property type="project" value="UniProtKB-SubCell"/>
</dbReference>
<comment type="subcellular location">
    <subcellularLocation>
        <location evidence="1">Cytoplasm</location>
    </subcellularLocation>
    <subcellularLocation>
        <location evidence="2">Lipid droplet</location>
    </subcellularLocation>
    <subcellularLocation>
        <location evidence="3">Secreted</location>
    </subcellularLocation>
</comment>
<dbReference type="Gene3D" id="2.20.50.20">
    <property type="entry name" value="Lipovitellin. Chain A, domain 3"/>
    <property type="match status" value="1"/>
</dbReference>
<evidence type="ECO:0000256" key="7">
    <source>
        <dbReference type="ARBA" id="ARBA00022525"/>
    </source>
</evidence>
<keyword evidence="12" id="KW-0445">Lipid transport</keyword>
<evidence type="ECO:0000256" key="2">
    <source>
        <dbReference type="ARBA" id="ARBA00004502"/>
    </source>
</evidence>
<dbReference type="Proteomes" id="UP001044222">
    <property type="component" value="Unassembled WGS sequence"/>
</dbReference>
<feature type="domain" description="Vitellinogen open beta-sheet" evidence="19">
    <location>
        <begin position="202"/>
        <end position="513"/>
    </location>
</feature>
<dbReference type="Pfam" id="PF09172">
    <property type="entry name" value="Vit_open_b-sht"/>
    <property type="match status" value="1"/>
</dbReference>
<dbReference type="GO" id="GO:0042953">
    <property type="term" value="P:lipoprotein transport"/>
    <property type="evidence" value="ECO:0007669"/>
    <property type="project" value="TreeGrafter"/>
</dbReference>
<reference evidence="20" key="1">
    <citation type="submission" date="2021-01" db="EMBL/GenBank/DDBJ databases">
        <title>A chromosome-scale assembly of European eel, Anguilla anguilla.</title>
        <authorList>
            <person name="Henkel C."/>
            <person name="Jong-Raadsen S.A."/>
            <person name="Dufour S."/>
            <person name="Weltzien F.-A."/>
            <person name="Palstra A.P."/>
            <person name="Pelster B."/>
            <person name="Spaink H.P."/>
            <person name="Van Den Thillart G.E."/>
            <person name="Jansen H."/>
            <person name="Zahm M."/>
            <person name="Klopp C."/>
            <person name="Cedric C."/>
            <person name="Louis A."/>
            <person name="Berthelot C."/>
            <person name="Parey E."/>
            <person name="Roest Crollius H."/>
            <person name="Montfort J."/>
            <person name="Robinson-Rechavi M."/>
            <person name="Bucao C."/>
            <person name="Bouchez O."/>
            <person name="Gislard M."/>
            <person name="Lluch J."/>
            <person name="Milhes M."/>
            <person name="Lampietro C."/>
            <person name="Lopez Roques C."/>
            <person name="Donnadieu C."/>
            <person name="Braasch I."/>
            <person name="Desvignes T."/>
            <person name="Postlethwait J."/>
            <person name="Bobe J."/>
            <person name="Guiguen Y."/>
            <person name="Dirks R."/>
        </authorList>
    </citation>
    <scope>NUCLEOTIDE SEQUENCE</scope>
    <source>
        <strain evidence="20">Tag_6206</strain>
        <tissue evidence="20">Liver</tissue>
    </source>
</reference>
<evidence type="ECO:0000256" key="13">
    <source>
        <dbReference type="ARBA" id="ARBA00023098"/>
    </source>
</evidence>
<evidence type="ECO:0000259" key="19">
    <source>
        <dbReference type="SMART" id="SM01169"/>
    </source>
</evidence>
<dbReference type="EMBL" id="JAFIRN010000001">
    <property type="protein sequence ID" value="KAG5855996.1"/>
    <property type="molecule type" value="Genomic_DNA"/>
</dbReference>
<keyword evidence="7" id="KW-0964">Secreted</keyword>
<evidence type="ECO:0000256" key="8">
    <source>
        <dbReference type="ARBA" id="ARBA00022548"/>
    </source>
</evidence>
<evidence type="ECO:0000256" key="15">
    <source>
        <dbReference type="ARBA" id="ARBA00023180"/>
    </source>
</evidence>
<dbReference type="PANTHER" id="PTHR13769">
    <property type="entry name" value="APOLIPOPROTEIN B"/>
    <property type="match status" value="1"/>
</dbReference>
<organism evidence="20 21">
    <name type="scientific">Anguilla anguilla</name>
    <name type="common">European freshwater eel</name>
    <name type="synonym">Muraena anguilla</name>
    <dbReference type="NCBI Taxonomy" id="7936"/>
    <lineage>
        <taxon>Eukaryota</taxon>
        <taxon>Metazoa</taxon>
        <taxon>Chordata</taxon>
        <taxon>Craniata</taxon>
        <taxon>Vertebrata</taxon>
        <taxon>Euteleostomi</taxon>
        <taxon>Actinopterygii</taxon>
        <taxon>Neopterygii</taxon>
        <taxon>Teleostei</taxon>
        <taxon>Anguilliformes</taxon>
        <taxon>Anguillidae</taxon>
        <taxon>Anguilla</taxon>
    </lineage>
</organism>
<evidence type="ECO:0000256" key="6">
    <source>
        <dbReference type="ARBA" id="ARBA00022513"/>
    </source>
</evidence>
<dbReference type="GO" id="GO:0034362">
    <property type="term" value="C:low-density lipoprotein particle"/>
    <property type="evidence" value="ECO:0007669"/>
    <property type="project" value="UniProtKB-KW"/>
</dbReference>
<dbReference type="InterPro" id="IPR015817">
    <property type="entry name" value="Vitellinogen_open_b-sht_sub1"/>
</dbReference>
<evidence type="ECO:0000256" key="18">
    <source>
        <dbReference type="SAM" id="Coils"/>
    </source>
</evidence>
<evidence type="ECO:0000256" key="4">
    <source>
        <dbReference type="ARBA" id="ARBA00022448"/>
    </source>
</evidence>
<evidence type="ECO:0000256" key="14">
    <source>
        <dbReference type="ARBA" id="ARBA00023166"/>
    </source>
</evidence>
<dbReference type="GO" id="GO:0008203">
    <property type="term" value="P:cholesterol metabolic process"/>
    <property type="evidence" value="ECO:0007669"/>
    <property type="project" value="UniProtKB-KW"/>
</dbReference>
<dbReference type="Gene3D" id="2.20.80.10">
    <property type="entry name" value="Lipovitellin-phosvitin complex, chain A, domain 4"/>
    <property type="match status" value="1"/>
</dbReference>
<evidence type="ECO:0000256" key="3">
    <source>
        <dbReference type="ARBA" id="ARBA00004613"/>
    </source>
</evidence>
<evidence type="ECO:0000313" key="20">
    <source>
        <dbReference type="EMBL" id="KAG5855996.1"/>
    </source>
</evidence>
<keyword evidence="18" id="KW-0175">Coiled coil</keyword>
<dbReference type="SUPFAM" id="SSF56968">
    <property type="entry name" value="Lipovitellin-phosvitin complex, beta-sheet shell regions"/>
    <property type="match status" value="1"/>
</dbReference>
<keyword evidence="8" id="KW-0153">Cholesterol metabolism</keyword>
<keyword evidence="9" id="KW-0358">Heparin-binding</keyword>
<dbReference type="SMART" id="SM01169">
    <property type="entry name" value="DUF1943"/>
    <property type="match status" value="1"/>
</dbReference>
<dbReference type="Pfam" id="PF06448">
    <property type="entry name" value="DUF1081"/>
    <property type="match status" value="1"/>
</dbReference>
<keyword evidence="10" id="KW-0551">Lipid droplet</keyword>
<dbReference type="InterPro" id="IPR009454">
    <property type="entry name" value="Lipid_transpt_open_b-sht"/>
</dbReference>
<feature type="coiled-coil region" evidence="18">
    <location>
        <begin position="1780"/>
        <end position="1807"/>
    </location>
</feature>
<dbReference type="GO" id="GO:0034359">
    <property type="term" value="C:mature chylomicron"/>
    <property type="evidence" value="ECO:0007669"/>
    <property type="project" value="TreeGrafter"/>
</dbReference>
<gene>
    <name evidence="20" type="ORF">ANANG_G00003020</name>
</gene>
<dbReference type="GO" id="GO:0005737">
    <property type="term" value="C:cytoplasm"/>
    <property type="evidence" value="ECO:0007669"/>
    <property type="project" value="UniProtKB-SubCell"/>
</dbReference>
<proteinExistence type="predicted"/>
<dbReference type="PANTHER" id="PTHR13769:SF1">
    <property type="entry name" value="APOLIPOPROTEIN B-100"/>
    <property type="match status" value="1"/>
</dbReference>
<dbReference type="GO" id="GO:0050750">
    <property type="term" value="F:low-density lipoprotein particle receptor binding"/>
    <property type="evidence" value="ECO:0007669"/>
    <property type="project" value="TreeGrafter"/>
</dbReference>
<dbReference type="InterPro" id="IPR015819">
    <property type="entry name" value="Lipid_transp_b-sht_shell"/>
</dbReference>
<dbReference type="InterPro" id="IPR015255">
    <property type="entry name" value="Vitellinogen_open_b-sht"/>
</dbReference>
<evidence type="ECO:0000256" key="5">
    <source>
        <dbReference type="ARBA" id="ARBA00022490"/>
    </source>
</evidence>
<keyword evidence="21" id="KW-1185">Reference proteome</keyword>
<evidence type="ECO:0000256" key="17">
    <source>
        <dbReference type="ARBA" id="ARBA00023313"/>
    </source>
</evidence>
<comment type="caution">
    <text evidence="20">The sequence shown here is derived from an EMBL/GenBank/DDBJ whole genome shotgun (WGS) entry which is preliminary data.</text>
</comment>
<keyword evidence="11" id="KW-0427">LDL</keyword>
<sequence>MLSTAQNRQNKAVMYGLSNSVRKFYEWNGYSPELTEVSEFMASLLDGDCSGDEDRTFLTLRVIGNMGAAMDAADTTLKSVILSCARQPAASASVQLAAIQALRQMSIDGEASYALAQVFQDAGSPVQKRIAAYLMMMKNMELAIPHVVDTLRGEQDEQIRSFVVSHISNILKSGDAESEDQKMKLQDALENQAGPQFLDMFKLSHNYKMETPSRIPIQTSMESNMIFDSTGYMPRELMLDTTLKAFGYNYDMFEVGLEGKGLEPTIEALFGKDGFFPDTASKAMYWVGDKMPDGMHDVLKNWIGPLRNERLKRQVSEDLVREISQNFNKLLQDLQAQAAPEALAYLRIMGTELGYIKTSEIEQIAYVVAMYGEILFKLMPAHYVKSLLSGTDNDLFAHYIFMDNEFALPTAAGLPLQFSLSGIFSGGAKGGCSFAPGKKALSFMPSLGVELVTKMGVNLPEFVTAGVEMHTSAYHESGLNAKVTVEGQGFKLSIPAPQGSTQLFSISNRLLSVSSTQTEVVPPLVEGRTDSVECDPLFAGLKLCTITQYSNASSIETAPYYPLTGESRFAVELQPTGEVTEYTATVAYAVLKEGKEGRQKVDTVQLTLRAEGTSPTEATATLKYDRKRSVFSADVQIPDHDVEVGLKLTATDSTLKGKNTRALTFDVTNKNIPQLSLVGRARMDAMKEGMLQIQLTVPSLNVDVATTATMKNANGLTLQLETSANVPETSSVQKVIFRYDENRVEVEVKSDLSSEITKLLPETEVYQRRLQKVIDEILDQRVAKTDMKVRHIVSKAFEAVNIWLDKVSGENPKTKRSIPELTLPSLPEKLFLKYDGLFRYQFNKNKLTLTIPLPLGGKTSEDLNIPASITIPEIYQGDGPSITFTVPSFTIPRDFELSLPLIGVAEVSAKVNSNFYNWEGSVSGGNDTIDVPSFIGKYKVAAESPINIFSYKVEGTGMIVGSKPDTLKYLVNGSLSHSLIDASFSIMETTNWQDQLSARSNSKIEVSSPLGLQMSLYSSAQSQSGPERGTGEFNLDGAFRARSLYANFNYTFSNVLSINEPLRGESTLKIDSSLLRAQNRINGVYGDGGLSVTSNTNLNGDALKHVAELTLKDAKLSLTCNTVGKIFRNKVDLSISRESATIRVQSDAEAGESLGTSLISGTLDAIGLEIDSDGSVKLETGYGSHKATLRVNKDGVATSGTTTLQCNPLTFENVFDGSIDFTGALLSLSTKGTWLGNSADLKVDAKIGHEEAYVNSVYNGNLLEMSSRGTTNLKANKQGLTFSNNLMGSVQNMRSEHTHTLTATLWTLAFQSKTDNYICDHTSYKHDIKVNLIPFIATVSATNDLKLLDVEFKNDGLLKLEPSKLHLKGSLRGAYEEDKELTHTYEINYADLVGSMKCVTSGKLLGAQMSHNSDFEFAGLSSKYSSEVRFNSKSFRLDGSFRTLAVPLSLSVDGVLNSDGELDLYGKLTGQLYSRFLLKAQPLAVAYSHNCRASTTHRLDSGGSAETHVDNKIEGLLSPQEQSTKWTLKSKLNSHVYNQEVSAFNQPERIGLEFSGTLLTDLLNKAAGGDPEVSEQNQEFSLSGFLKYDKNGDSLIIQMPFVESIPALFEKVKGKILSAFESLQEYINSADINQLVGEFMVNLDKLPMQVGEYMDNVNLENKFNEAKRQMIDLMQGYAITLDDLENSVENMKTAFEEALNVLLTRIRDLAVLIKDKIESGAWTDAITDILNRIGHELQAFDERYDISKTIVNGINAIEDIITQVDFQKLTDNSVAWLQELDTKFKIKEKLQEKIRELKQVIESFDILMFIHDLRDYITSINVVEHLDKLANIPTDEIARVIDSMKDVIVNWIEEYEVADKINAVIFKVKELIKKYDMGKKLEALMDQASQLIKQYKLQETVQSVVNIVKSIDFQSLSDKFMQMLEDAINSLKAIDFKQMLDDLNDYIAKIVQQIREFDYNAFVDETNQKISEMIQYVNEQIEANEIPQKIEASREFLRSILETMNNYLEQLKNTKVAEMLKIIKDVIDTTALNDIKTKIQESLEDMRQRISDMDIRNEISLHLERARDSYMNMISYIASQINNLILEIERLLGDQEILKKVGEVAEGVLNALKTAEFTIPSITVPFTDLVIPSIPIQMNSIHEITIPPQVTLPEFTILSKYTVPSVTIDFEELKQRIIAFIESIKGIEIPMPEPEAIFGDLRVLYMSFQLPDLTFPEITLKEIKLPEIHIPKLNLENFSVTMLPLPELKLPEIPGEFMVPAFGKLYGEFRINSPHYNLLTTAMLQNSTGSPRTPQFTASLTSEAKSTLEYLEYTLDASASLTAKQMKSLVLSEAIKFNHVVFSLDHQGTVTLSGPSAQVTAKTVAKATTEIYAVDISNNVQIALESGISATSETTYKHDLNIPSIDVLCQATATQKAVMRLESGTISMIVGTTGSGKWSIQDYSDDGTYKSDLDFTINFNTAKLTFSGEADSKTVKMKHDVKVQSVVFSYVNFEAYAEAETPFIKRSVMTLNGKGIFEDLKIELTASHDTEFVGRVTGTLSNAINFLAHPFEVVVDCKNKGNLRVIFPLKLTGKIDLQNDFGVTVNSGGQNANWVVLARFNQYKYFHNFKVDNNKQNTGIYAAINGEANLDFLTVPLTIPEMDVPYTDMKTPTIQEFSLWEDTGLKNLLSTTRQSFDMDFKLVYLKNPDSHTIGFDLEPIYGAINENAKVLSANFELARDKAFSLLTESYNHAKAQFEKFRIDTTNQPPRIFTIPGYTVPILDIEVSPFTAELPAFSFLIPKEVSTPSFRVPMMGFSVPSYTLVLPAMTLPVLHVPETLRDLTLPTFTLPTMQNTIMIPAMGNMTYDFSLKCSVITLNINAGVFNHSDIVARFAASSTSEFDILKGKLDATTSLTKKRGLKLATAISIDHKNIEGTHDSTISLARTSIEASVATTAKLKLPVLHLDFNQELLGNTKTKPNVASKLKLKYSFDLPLIDVTGKGNIEQNLALEGLSSYISLETSTKGNIDGTVKAHVNFAGAIDNEATVYLNANGLRSTIKTDTTSKLDYKKANVWDLAMNANQAIEASLRRVYMTLSYTSNNMAAMGSFDTKGTHTAKATLEFIPLTTLTTKVEIAVSQPSSIGDAGMDQTIDLEITTDKQKFTWSGKEQVMSITHIGNLVLSNDETEVRMELTDTVKGNVAFLKTVKLPVYQKTIWDVLKFDEVMAEDQLQSLTLSTVVVYTKNMEGLYFTLPTKIFENGVTFSFPEISLAVPSWVQDIPLTIRDIDMRFENIRFPDEFSVPPAISIPSFEVPFTNLQVPSYTFDLKNLEVPKVISTPGFDVQLPGLPKVEVPSINIDTEYIAQKMSSLLLKIPRYEITVPSFSLPKSFTVGDHNLDLDEIANYISNFEMPTITIPQQRIDVPEVSLYLPTGVFIPYFGALSTTVKVQSPIYSNSWDVKLENKDSALVSSLKSSCTSTIKLLEYSLEATATTRLEDGTLNLIGTSLFTHSDLKVDWQHVFAHNMRAKRQASSDDSSRHTLSVDIISPTFIDANFRYTSRKDGLSASLSSPSAGFVGLLLQKRSPSQVYAKLFARYASAPDKDVEILSFKATLRNSEKLALQTGWNLQAQVDMFTELKERVPAITSALLKFANKHHTAQFGMDLNRASLKLKNTLSNTIERAYHEIPRSLETLQANLEKIKDQGKAVYKRATNDMFIDLQEMVGRLADNTRDLLRQYQKNIKIMLDAVIKFLSDTKFQLPGFQDKHTGQELYQRASSSVVMAVDQAVQKIADILESYPESLLDYVERIEFTVPGLELEVSGSRILDWVKSFMRDVQNWIVDWARNAKNVRLEQILRKLSDLLQSLIQKAEQLIASLKLQDLDELSARLNDVYGELRKPLHGVFARLEAARESTAEYKDLAKMKIQEVYNQVTLERVNTDLQRSIETIIGHTNNVNTELIDFLQRASKSAQPYVRVSNKKMDIDIPLPFFWKSFSEWPTQTRY</sequence>
<keyword evidence="15" id="KW-0325">Glycoprotein</keyword>
<protein>
    <recommendedName>
        <fullName evidence="19">Vitellinogen open beta-sheet domain-containing protein</fullName>
    </recommendedName>
</protein>
<keyword evidence="13" id="KW-0443">Lipid metabolism</keyword>
<dbReference type="GO" id="GO:0030301">
    <property type="term" value="P:cholesterol transport"/>
    <property type="evidence" value="ECO:0007669"/>
    <property type="project" value="TreeGrafter"/>
</dbReference>
<keyword evidence="17" id="KW-0850">VLDL</keyword>
<dbReference type="InterPro" id="IPR052418">
    <property type="entry name" value="Apolipoprotein_B"/>
</dbReference>
<dbReference type="Gene3D" id="1.25.10.20">
    <property type="entry name" value="Vitellinogen, superhelical"/>
    <property type="match status" value="1"/>
</dbReference>
<dbReference type="InterPro" id="IPR011030">
    <property type="entry name" value="Lipovitellin_superhlx_dom"/>
</dbReference>
<evidence type="ECO:0000256" key="9">
    <source>
        <dbReference type="ARBA" id="ARBA00022674"/>
    </source>
</evidence>
<dbReference type="GO" id="GO:0034361">
    <property type="term" value="C:very-low-density lipoprotein particle"/>
    <property type="evidence" value="ECO:0007669"/>
    <property type="project" value="UniProtKB-KW"/>
</dbReference>
<evidence type="ECO:0000313" key="21">
    <source>
        <dbReference type="Proteomes" id="UP001044222"/>
    </source>
</evidence>
<dbReference type="GO" id="GO:0008201">
    <property type="term" value="F:heparin binding"/>
    <property type="evidence" value="ECO:0007669"/>
    <property type="project" value="UniProtKB-KW"/>
</dbReference>
<dbReference type="GO" id="GO:0006642">
    <property type="term" value="P:triglyceride mobilization"/>
    <property type="evidence" value="ECO:0007669"/>
    <property type="project" value="TreeGrafter"/>
</dbReference>
<evidence type="ECO:0000256" key="12">
    <source>
        <dbReference type="ARBA" id="ARBA00023055"/>
    </source>
</evidence>
<keyword evidence="16" id="KW-0753">Steroid metabolism</keyword>
<keyword evidence="4" id="KW-0813">Transport</keyword>
<evidence type="ECO:0000256" key="1">
    <source>
        <dbReference type="ARBA" id="ARBA00004496"/>
    </source>
</evidence>
<evidence type="ECO:0000256" key="16">
    <source>
        <dbReference type="ARBA" id="ARBA00023221"/>
    </source>
</evidence>
<keyword evidence="6" id="KW-0162">Chylomicron</keyword>
<keyword evidence="5" id="KW-0963">Cytoplasm</keyword>
<dbReference type="SUPFAM" id="SSF48431">
    <property type="entry name" value="Lipovitellin-phosvitin complex, superhelical domain"/>
    <property type="match status" value="1"/>
</dbReference>
<name>A0A9D3MY77_ANGAN</name>
<feature type="coiled-coil region" evidence="18">
    <location>
        <begin position="3827"/>
        <end position="3858"/>
    </location>
</feature>
<feature type="coiled-coil region" evidence="18">
    <location>
        <begin position="1656"/>
        <end position="1701"/>
    </location>
</feature>
<evidence type="ECO:0000256" key="11">
    <source>
        <dbReference type="ARBA" id="ARBA00022710"/>
    </source>
</evidence>
<accession>A0A9D3MY77</accession>
<evidence type="ECO:0000256" key="10">
    <source>
        <dbReference type="ARBA" id="ARBA00022677"/>
    </source>
</evidence>
<dbReference type="GO" id="GO:0120020">
    <property type="term" value="F:cholesterol transfer activity"/>
    <property type="evidence" value="ECO:0007669"/>
    <property type="project" value="TreeGrafter"/>
</dbReference>
<keyword evidence="14" id="KW-1207">Sterol metabolism</keyword>